<dbReference type="PANTHER" id="PTHR33116:SF86">
    <property type="entry name" value="REVERSE TRANSCRIPTASE DOMAIN-CONTAINING PROTEIN"/>
    <property type="match status" value="1"/>
</dbReference>
<dbReference type="EnsemblPlants" id="evm.model.02.817">
    <property type="protein sequence ID" value="cds.evm.model.02.817"/>
    <property type="gene ID" value="evm.TU.02.817"/>
</dbReference>
<keyword evidence="2" id="KW-1185">Reference proteome</keyword>
<reference evidence="1" key="2">
    <citation type="submission" date="2021-03" db="UniProtKB">
        <authorList>
            <consortium name="EnsemblPlants"/>
        </authorList>
    </citation>
    <scope>IDENTIFICATION</scope>
</reference>
<dbReference type="Proteomes" id="UP000596661">
    <property type="component" value="Chromosome 2"/>
</dbReference>
<reference evidence="1" key="1">
    <citation type="submission" date="2018-11" db="EMBL/GenBank/DDBJ databases">
        <authorList>
            <person name="Grassa J C."/>
        </authorList>
    </citation>
    <scope>NUCLEOTIDE SEQUENCE [LARGE SCALE GENOMIC DNA]</scope>
</reference>
<evidence type="ECO:0000313" key="2">
    <source>
        <dbReference type="Proteomes" id="UP000596661"/>
    </source>
</evidence>
<dbReference type="AlphaFoldDB" id="A0A803P2R8"/>
<organism evidence="1 2">
    <name type="scientific">Cannabis sativa</name>
    <name type="common">Hemp</name>
    <name type="synonym">Marijuana</name>
    <dbReference type="NCBI Taxonomy" id="3483"/>
    <lineage>
        <taxon>Eukaryota</taxon>
        <taxon>Viridiplantae</taxon>
        <taxon>Streptophyta</taxon>
        <taxon>Embryophyta</taxon>
        <taxon>Tracheophyta</taxon>
        <taxon>Spermatophyta</taxon>
        <taxon>Magnoliopsida</taxon>
        <taxon>eudicotyledons</taxon>
        <taxon>Gunneridae</taxon>
        <taxon>Pentapetalae</taxon>
        <taxon>rosids</taxon>
        <taxon>fabids</taxon>
        <taxon>Rosales</taxon>
        <taxon>Cannabaceae</taxon>
        <taxon>Cannabis</taxon>
    </lineage>
</organism>
<accession>A0A803P2R8</accession>
<dbReference type="EMBL" id="UZAU01000136">
    <property type="status" value="NOT_ANNOTATED_CDS"/>
    <property type="molecule type" value="Genomic_DNA"/>
</dbReference>
<dbReference type="Gramene" id="evm.model.02.817">
    <property type="protein sequence ID" value="cds.evm.model.02.817"/>
    <property type="gene ID" value="evm.TU.02.817"/>
</dbReference>
<evidence type="ECO:0000313" key="1">
    <source>
        <dbReference type="EnsemblPlants" id="cds.evm.model.02.817"/>
    </source>
</evidence>
<dbReference type="PANTHER" id="PTHR33116">
    <property type="entry name" value="REVERSE TRANSCRIPTASE ZINC-BINDING DOMAIN-CONTAINING PROTEIN-RELATED-RELATED"/>
    <property type="match status" value="1"/>
</dbReference>
<proteinExistence type="predicted"/>
<name>A0A803P2R8_CANSA</name>
<protein>
    <submittedName>
        <fullName evidence="1">Uncharacterized protein</fullName>
    </submittedName>
</protein>
<sequence>MFSQVGLEVLIKAVVQAIHSYSMSCFRLPKKLIKNLHILAANFWWGDNKDNKKLHWSTWDKLCRPKEEKRLGFRSLTEFNQALLAKQGWRLIHNPYSLLARVLKNNYYSNSSFMNASCPSGASYVWKGIIWGRKIITEGARWRVSNGREIRVWEDKWLPRPTGAMITQNPGLRPHTHLHNLMTSEGKWNMDLILNHFHKEDVPWIQGQGLVQYMIQSRKFGKFKLMPGSPNHSSRVLIWVSAFGPTQFLAYAWPGLQGQASVPSSRSSTDSFSRAVASPRSPALRQSIWVSVLSLAFSNPRWSGDLDMGAASVSISNLGPEVLLHVSSSKLSVLARSLVPSGLVNARELIPRLVHERTVPVLKNIDVPAKSWSGSCSVQISFLVLRFEVLGSNPDLGLKSGLGPSLGLGLMGMGLSNRELGLCLEFGYCVQSARLLSPHPVSIPVWVWFGTQSWVGLCLNRSPVLRPAGSGRALGWEVCPAWYKAGSVSQPAQDPAQPISVQLLPPSVGTGLSQPDPSSCFGLGSAQSRVLGLESKSHLGSARSSVPALSVALSFSVPRLEVSVRLDSMSRSWASGPACVSMDPGPVSDSNTHYWVVEALGPNCISSVQLGSRGLVDSCLGLGLCPC</sequence>